<dbReference type="Pfam" id="PF05717">
    <property type="entry name" value="TnpB_IS66"/>
    <property type="match status" value="1"/>
</dbReference>
<evidence type="ECO:0008006" key="18">
    <source>
        <dbReference type="Google" id="ProtNLM"/>
    </source>
</evidence>
<dbReference type="AlphaFoldDB" id="A0AAX0WX08"/>
<dbReference type="EMBL" id="NBTX02000004">
    <property type="protein sequence ID" value="PNL60169.1"/>
    <property type="molecule type" value="Genomic_DNA"/>
</dbReference>
<organism evidence="15 17">
    <name type="scientific">Legionella anisa</name>
    <dbReference type="NCBI Taxonomy" id="28082"/>
    <lineage>
        <taxon>Bacteria</taxon>
        <taxon>Pseudomonadati</taxon>
        <taxon>Pseudomonadota</taxon>
        <taxon>Gammaproteobacteria</taxon>
        <taxon>Legionellales</taxon>
        <taxon>Legionellaceae</taxon>
        <taxon>Legionella</taxon>
    </lineage>
</organism>
<name>A0AAX0WX08_9GAMM</name>
<dbReference type="EMBL" id="NBTX02000004">
    <property type="protein sequence ID" value="PNL62522.1"/>
    <property type="molecule type" value="Genomic_DNA"/>
</dbReference>
<evidence type="ECO:0000313" key="6">
    <source>
        <dbReference type="EMBL" id="PNL61105.1"/>
    </source>
</evidence>
<dbReference type="EMBL" id="NBTX02000004">
    <property type="protein sequence ID" value="PNL62915.1"/>
    <property type="molecule type" value="Genomic_DNA"/>
</dbReference>
<keyword evidence="17" id="KW-1185">Reference proteome</keyword>
<sequence>MIQITTQHHLHIRVEPIDFRKGIDALVGLCRQSMGSPYNGAVFAFRNKSGVAVKLLVYDGTGFWLCTKRFSQGKLRYWPKSCSERVCATTMAVILNQGEPAAMSPAWHSLPSSA</sequence>
<evidence type="ECO:0000313" key="3">
    <source>
        <dbReference type="EMBL" id="PNL60434.1"/>
    </source>
</evidence>
<reference evidence="15 17" key="2">
    <citation type="submission" date="2017-12" db="EMBL/GenBank/DDBJ databases">
        <title>FDA dAtabase for Regulatory Grade micrObial Sequences (FDA-ARGOS): Supporting development and validation of Infectious Disease Dx tests.</title>
        <authorList>
            <person name="Kerrigan L."/>
            <person name="Tallon L.J."/>
            <person name="Sadzewicz L."/>
            <person name="Sengamalay N."/>
            <person name="Ott S."/>
            <person name="Godinez A."/>
            <person name="Nagaraj S."/>
            <person name="Vavikolanu K."/>
            <person name="Vyas G."/>
            <person name="Nadendla S."/>
            <person name="Aluvathingal J."/>
            <person name="Sichtig H."/>
        </authorList>
    </citation>
    <scope>NUCLEOTIDE SEQUENCE [LARGE SCALE GENOMIC DNA]</scope>
    <source>
        <strain evidence="15 17">FDAARGOS_200</strain>
    </source>
</reference>
<dbReference type="EMBL" id="NBTX02000004">
    <property type="protein sequence ID" value="PNL60414.1"/>
    <property type="molecule type" value="Genomic_DNA"/>
</dbReference>
<gene>
    <name evidence="1" type="ORF">A6J39_002510</name>
    <name evidence="2" type="ORF">A6J39_003875</name>
    <name evidence="3" type="ORF">A6J39_003995</name>
    <name evidence="4" type="ORF">A6J39_004140</name>
    <name evidence="5" type="ORF">A6J39_006470</name>
    <name evidence="6" type="ORF">A6J39_007695</name>
    <name evidence="7" type="ORF">A6J39_008150</name>
    <name evidence="8" type="ORF">A6J39_008215</name>
    <name evidence="9" type="ORF">A6J39_014125</name>
    <name evidence="10" type="ORF">A6J39_014215</name>
    <name evidence="11" type="ORF">A6J39_015650</name>
    <name evidence="12" type="ORF">A6J39_015755</name>
    <name evidence="13" type="ORF">A6J39_015830</name>
    <name evidence="14" type="ORF">A6J39_016550</name>
    <name evidence="15" type="ORF">A6J39_017650</name>
    <name evidence="16" type="ORF">A6J39_017860</name>
</gene>
<dbReference type="PANTHER" id="PTHR36455">
    <property type="match status" value="1"/>
</dbReference>
<dbReference type="Proteomes" id="UP000192511">
    <property type="component" value="Unassembled WGS sequence"/>
</dbReference>
<dbReference type="GeneID" id="98067673"/>
<evidence type="ECO:0000313" key="4">
    <source>
        <dbReference type="EMBL" id="PNL60460.1"/>
    </source>
</evidence>
<evidence type="ECO:0000313" key="8">
    <source>
        <dbReference type="EMBL" id="PNL61200.1"/>
    </source>
</evidence>
<evidence type="ECO:0000313" key="2">
    <source>
        <dbReference type="EMBL" id="PNL60414.1"/>
    </source>
</evidence>
<evidence type="ECO:0000313" key="17">
    <source>
        <dbReference type="Proteomes" id="UP000192511"/>
    </source>
</evidence>
<dbReference type="EMBL" id="NBTX02000004">
    <property type="protein sequence ID" value="PNL60460.1"/>
    <property type="molecule type" value="Genomic_DNA"/>
</dbReference>
<evidence type="ECO:0000313" key="10">
    <source>
        <dbReference type="EMBL" id="PNL62275.1"/>
    </source>
</evidence>
<dbReference type="EMBL" id="NBTX02000004">
    <property type="protein sequence ID" value="PNL62260.1"/>
    <property type="molecule type" value="Genomic_DNA"/>
</dbReference>
<evidence type="ECO:0000313" key="12">
    <source>
        <dbReference type="EMBL" id="PNL62541.1"/>
    </source>
</evidence>
<protein>
    <recommendedName>
        <fullName evidence="18">Transposase</fullName>
    </recommendedName>
</protein>
<proteinExistence type="predicted"/>
<comment type="caution">
    <text evidence="15">The sequence shown here is derived from an EMBL/GenBank/DDBJ whole genome shotgun (WGS) entry which is preliminary data.</text>
</comment>
<evidence type="ECO:0000313" key="16">
    <source>
        <dbReference type="EMBL" id="PNL62915.1"/>
    </source>
</evidence>
<accession>A0AAX0WX08</accession>
<reference evidence="17" key="1">
    <citation type="submission" date="2017-12" db="EMBL/GenBank/DDBJ databases">
        <title>FDA dAtabase for Regulatory Grade micrObial Sequences (FDA-ARGOS): Supporting development and validation of Infectious Disease Dx tests.</title>
        <authorList>
            <person name="Kerrigan L."/>
            <person name="Tallon L.J."/>
            <person name="Sadzewicz L."/>
            <person name="Sengamalay N."/>
            <person name="Ott S."/>
            <person name="Godinez A."/>
            <person name="Nagaraj S."/>
            <person name="Vavikolanu K."/>
            <person name="Aluvathingal J."/>
            <person name="Nadendla S."/>
            <person name="Sichtig H."/>
        </authorList>
    </citation>
    <scope>NUCLEOTIDE SEQUENCE [LARGE SCALE GENOMIC DNA]</scope>
    <source>
        <strain evidence="17">FDAARGOS_200</strain>
    </source>
</reference>
<dbReference type="EMBL" id="NBTX02000004">
    <property type="protein sequence ID" value="PNL62877.1"/>
    <property type="molecule type" value="Genomic_DNA"/>
</dbReference>
<dbReference type="EMBL" id="NBTX02000004">
    <property type="protein sequence ID" value="PNL61188.1"/>
    <property type="molecule type" value="Genomic_DNA"/>
</dbReference>
<evidence type="ECO:0000313" key="14">
    <source>
        <dbReference type="EMBL" id="PNL62688.1"/>
    </source>
</evidence>
<dbReference type="EMBL" id="NBTX02000004">
    <property type="protein sequence ID" value="PNL62541.1"/>
    <property type="molecule type" value="Genomic_DNA"/>
</dbReference>
<evidence type="ECO:0000313" key="1">
    <source>
        <dbReference type="EMBL" id="PNL60169.1"/>
    </source>
</evidence>
<dbReference type="EMBL" id="NBTX02000004">
    <property type="protein sequence ID" value="PNL60887.1"/>
    <property type="molecule type" value="Genomic_DNA"/>
</dbReference>
<evidence type="ECO:0000313" key="15">
    <source>
        <dbReference type="EMBL" id="PNL62877.1"/>
    </source>
</evidence>
<dbReference type="EMBL" id="NBTX02000004">
    <property type="protein sequence ID" value="PNL61200.1"/>
    <property type="molecule type" value="Genomic_DNA"/>
</dbReference>
<evidence type="ECO:0000313" key="13">
    <source>
        <dbReference type="EMBL" id="PNL62556.1"/>
    </source>
</evidence>
<evidence type="ECO:0000313" key="7">
    <source>
        <dbReference type="EMBL" id="PNL61188.1"/>
    </source>
</evidence>
<dbReference type="EMBL" id="NBTX02000004">
    <property type="protein sequence ID" value="PNL60434.1"/>
    <property type="molecule type" value="Genomic_DNA"/>
</dbReference>
<evidence type="ECO:0000313" key="5">
    <source>
        <dbReference type="EMBL" id="PNL60887.1"/>
    </source>
</evidence>
<dbReference type="EMBL" id="NBTX02000004">
    <property type="protein sequence ID" value="PNL62275.1"/>
    <property type="molecule type" value="Genomic_DNA"/>
</dbReference>
<dbReference type="EMBL" id="NBTX02000004">
    <property type="protein sequence ID" value="PNL62688.1"/>
    <property type="molecule type" value="Genomic_DNA"/>
</dbReference>
<evidence type="ECO:0000313" key="11">
    <source>
        <dbReference type="EMBL" id="PNL62522.1"/>
    </source>
</evidence>
<dbReference type="InterPro" id="IPR008878">
    <property type="entry name" value="Transposase_IS66_Orf2"/>
</dbReference>
<dbReference type="PANTHER" id="PTHR36455:SF1">
    <property type="entry name" value="BLR8292 PROTEIN"/>
    <property type="match status" value="1"/>
</dbReference>
<dbReference type="EMBL" id="NBTX02000004">
    <property type="protein sequence ID" value="PNL62556.1"/>
    <property type="molecule type" value="Genomic_DNA"/>
</dbReference>
<evidence type="ECO:0000313" key="9">
    <source>
        <dbReference type="EMBL" id="PNL62260.1"/>
    </source>
</evidence>
<dbReference type="NCBIfam" id="NF033819">
    <property type="entry name" value="IS66_TnpB"/>
    <property type="match status" value="1"/>
</dbReference>
<dbReference type="RefSeq" id="WP_081595156.1">
    <property type="nucleotide sequence ID" value="NZ_CAXYJI010000081.1"/>
</dbReference>
<dbReference type="EMBL" id="NBTX02000004">
    <property type="protein sequence ID" value="PNL61105.1"/>
    <property type="molecule type" value="Genomic_DNA"/>
</dbReference>